<comment type="caution">
    <text evidence="1">The sequence shown here is derived from an EMBL/GenBank/DDBJ whole genome shotgun (WGS) entry which is preliminary data.</text>
</comment>
<proteinExistence type="predicted"/>
<evidence type="ECO:0000313" key="1">
    <source>
        <dbReference type="EMBL" id="RXJ55369.1"/>
    </source>
</evidence>
<dbReference type="Gene3D" id="3.40.50.150">
    <property type="entry name" value="Vaccinia Virus protein VP39"/>
    <property type="match status" value="1"/>
</dbReference>
<gene>
    <name evidence="1" type="ORF">CRV04_09695</name>
</gene>
<organism evidence="1 2">
    <name type="scientific">Candidatus Marinarcus aquaticus</name>
    <dbReference type="NCBI Taxonomy" id="2044504"/>
    <lineage>
        <taxon>Bacteria</taxon>
        <taxon>Pseudomonadati</taxon>
        <taxon>Campylobacterota</taxon>
        <taxon>Epsilonproteobacteria</taxon>
        <taxon>Campylobacterales</taxon>
        <taxon>Arcobacteraceae</taxon>
        <taxon>Candidatus Marinarcus</taxon>
    </lineage>
</organism>
<dbReference type="RefSeq" id="WP_128996653.1">
    <property type="nucleotide sequence ID" value="NZ_PDKN01000007.1"/>
</dbReference>
<reference evidence="1 2" key="1">
    <citation type="submission" date="2017-10" db="EMBL/GenBank/DDBJ databases">
        <title>Genomics of the genus Arcobacter.</title>
        <authorList>
            <person name="Perez-Cataluna A."/>
            <person name="Figueras M.J."/>
        </authorList>
    </citation>
    <scope>NUCLEOTIDE SEQUENCE [LARGE SCALE GENOMIC DNA]</scope>
    <source>
        <strain evidence="1 2">CECT 8987</strain>
    </source>
</reference>
<dbReference type="GO" id="GO:0032259">
    <property type="term" value="P:methylation"/>
    <property type="evidence" value="ECO:0007669"/>
    <property type="project" value="UniProtKB-KW"/>
</dbReference>
<keyword evidence="1" id="KW-0489">Methyltransferase</keyword>
<dbReference type="PANTHER" id="PTHR40036:SF1">
    <property type="entry name" value="MACROCIN O-METHYLTRANSFERASE"/>
    <property type="match status" value="1"/>
</dbReference>
<evidence type="ECO:0000313" key="2">
    <source>
        <dbReference type="Proteomes" id="UP000290657"/>
    </source>
</evidence>
<dbReference type="PANTHER" id="PTHR40036">
    <property type="entry name" value="MACROCIN O-METHYLTRANSFERASE"/>
    <property type="match status" value="1"/>
</dbReference>
<sequence>MKLFEYETEQSFDYENGFYLTSDISRVGKLLSHYELYKMIHELPGDVVETGVFKGASFLRWLSFRNLLENQKSRKVIGFDSFSQFPETSFEKDKPYVKKFTEESGEHSISKEELEHICSFKQFENFELVKGDIVHTLPEYFNHNPHTKIALLHIDTDVYEPAKVALETLWPRIVKGGIVIFDDYGTFPGETQAVDEFFKDKDVEFKKLNISHKIPVYIKKEHI</sequence>
<name>A0A4Q0XN89_9BACT</name>
<dbReference type="GO" id="GO:0008168">
    <property type="term" value="F:methyltransferase activity"/>
    <property type="evidence" value="ECO:0007669"/>
    <property type="project" value="UniProtKB-KW"/>
</dbReference>
<dbReference type="OrthoDB" id="9799872at2"/>
<keyword evidence="2" id="KW-1185">Reference proteome</keyword>
<dbReference type="Pfam" id="PF05711">
    <property type="entry name" value="TylF"/>
    <property type="match status" value="1"/>
</dbReference>
<dbReference type="InterPro" id="IPR008884">
    <property type="entry name" value="TylF_MeTrfase"/>
</dbReference>
<dbReference type="SUPFAM" id="SSF53335">
    <property type="entry name" value="S-adenosyl-L-methionine-dependent methyltransferases"/>
    <property type="match status" value="1"/>
</dbReference>
<dbReference type="InterPro" id="IPR029063">
    <property type="entry name" value="SAM-dependent_MTases_sf"/>
</dbReference>
<keyword evidence="1" id="KW-0808">Transferase</keyword>
<dbReference type="AlphaFoldDB" id="A0A4Q0XN89"/>
<dbReference type="EMBL" id="PDKN01000007">
    <property type="protein sequence ID" value="RXJ55369.1"/>
    <property type="molecule type" value="Genomic_DNA"/>
</dbReference>
<accession>A0A4Q0XN89</accession>
<protein>
    <submittedName>
        <fullName evidence="1">dTDP-6-deoxy-L-hexose 3-O-methyltransferase</fullName>
    </submittedName>
</protein>
<dbReference type="Proteomes" id="UP000290657">
    <property type="component" value="Unassembled WGS sequence"/>
</dbReference>